<dbReference type="InterPro" id="IPR051044">
    <property type="entry name" value="MAG_DAG_Lipase"/>
</dbReference>
<evidence type="ECO:0000259" key="1">
    <source>
        <dbReference type="Pfam" id="PF12146"/>
    </source>
</evidence>
<sequence length="346" mass="38929">MAPADMSGDQLSNIKYEEEFIQNSRGMKLFTCRWLPADREAKAIICLCHGYGMECSIFMEDTGVRLAKAGYAVFGIDLEGHGKSAGTRCYIKNFDDLVMDSVTFFRSVAESIEYREKARFLYGESMGGVVALLIHRKQPNYWNGAVLVAPMCKIAEEIKPHPLVISILKKLSLIIPTWKIVPTENIIDSAFKDPEKRQKIRANPYIYQDKPRLKTGYELLVTSLDMEKRLDEVSLPFLVVHGEDDKVTDPSVSKLLYTSAKSSDKTLKLYPDMWHGLTYGEPPEHIELVFSDIVAWLGKRSGAAGRCPEDAHLEKSSVAEYAMMSAESERKLANDNLSSKTLHNGF</sequence>
<dbReference type="AlphaFoldDB" id="A9NV18"/>
<organism evidence="2">
    <name type="scientific">Picea sitchensis</name>
    <name type="common">Sitka spruce</name>
    <name type="synonym">Pinus sitchensis</name>
    <dbReference type="NCBI Taxonomy" id="3332"/>
    <lineage>
        <taxon>Eukaryota</taxon>
        <taxon>Viridiplantae</taxon>
        <taxon>Streptophyta</taxon>
        <taxon>Embryophyta</taxon>
        <taxon>Tracheophyta</taxon>
        <taxon>Spermatophyta</taxon>
        <taxon>Pinopsida</taxon>
        <taxon>Pinidae</taxon>
        <taxon>Conifers I</taxon>
        <taxon>Pinales</taxon>
        <taxon>Pinaceae</taxon>
        <taxon>Picea</taxon>
    </lineage>
</organism>
<accession>A9NV18</accession>
<dbReference type="PRINTS" id="PR00111">
    <property type="entry name" value="ABHYDROLASE"/>
</dbReference>
<evidence type="ECO:0000313" key="2">
    <source>
        <dbReference type="EMBL" id="ABK24479.1"/>
    </source>
</evidence>
<dbReference type="Gene3D" id="3.40.50.1820">
    <property type="entry name" value="alpha/beta hydrolase"/>
    <property type="match status" value="1"/>
</dbReference>
<dbReference type="PANTHER" id="PTHR11614">
    <property type="entry name" value="PHOSPHOLIPASE-RELATED"/>
    <property type="match status" value="1"/>
</dbReference>
<feature type="domain" description="Serine aminopeptidase S33" evidence="1">
    <location>
        <begin position="40"/>
        <end position="278"/>
    </location>
</feature>
<dbReference type="FunFam" id="3.40.50.1820:FF:000036">
    <property type="entry name" value="Alpha/beta-Hydrolases superfamily protein"/>
    <property type="match status" value="1"/>
</dbReference>
<name>A9NV18_PICSI</name>
<dbReference type="InterPro" id="IPR022742">
    <property type="entry name" value="Hydrolase_4"/>
</dbReference>
<dbReference type="Pfam" id="PF12146">
    <property type="entry name" value="Hydrolase_4"/>
    <property type="match status" value="1"/>
</dbReference>
<dbReference type="SUPFAM" id="SSF53474">
    <property type="entry name" value="alpha/beta-Hydrolases"/>
    <property type="match status" value="1"/>
</dbReference>
<reference evidence="2" key="1">
    <citation type="journal article" date="2008" name="BMC Genomics">
        <title>A conifer genomics resource of 200,000 spruce (Picea spp.) ESTs and 6,464 high-quality, sequence-finished full-length cDNAs for Sitka spruce (Picea sitchensis).</title>
        <authorList>
            <person name="Ralph S.G."/>
            <person name="Chun H.J."/>
            <person name="Kolosova N."/>
            <person name="Cooper D."/>
            <person name="Oddy C."/>
            <person name="Ritland C.E."/>
            <person name="Kirkpatrick R."/>
            <person name="Moore R."/>
            <person name="Barber S."/>
            <person name="Holt R.A."/>
            <person name="Jones S.J."/>
            <person name="Marra M.A."/>
            <person name="Douglas C.J."/>
            <person name="Ritland K."/>
            <person name="Bohlmann J."/>
        </authorList>
    </citation>
    <scope>NUCLEOTIDE SEQUENCE</scope>
    <source>
        <tissue evidence="2">Green portion of the leader tissue</tissue>
    </source>
</reference>
<dbReference type="InterPro" id="IPR029058">
    <property type="entry name" value="AB_hydrolase_fold"/>
</dbReference>
<dbReference type="InterPro" id="IPR000073">
    <property type="entry name" value="AB_hydrolase_1"/>
</dbReference>
<dbReference type="EMBL" id="EF085172">
    <property type="protein sequence ID" value="ABK24479.1"/>
    <property type="molecule type" value="mRNA"/>
</dbReference>
<proteinExistence type="evidence at transcript level"/>
<protein>
    <recommendedName>
        <fullName evidence="1">Serine aminopeptidase S33 domain-containing protein</fullName>
    </recommendedName>
</protein>